<evidence type="ECO:0000256" key="2">
    <source>
        <dbReference type="ARBA" id="ARBA00004718"/>
    </source>
</evidence>
<dbReference type="STRING" id="307972.A0A2G8JG23"/>
<evidence type="ECO:0000256" key="3">
    <source>
        <dbReference type="ARBA" id="ARBA00005673"/>
    </source>
</evidence>
<feature type="compositionally biased region" description="Polar residues" evidence="9">
    <location>
        <begin position="213"/>
        <end position="222"/>
    </location>
</feature>
<keyword evidence="4" id="KW-0833">Ubl conjugation pathway</keyword>
<evidence type="ECO:0000256" key="1">
    <source>
        <dbReference type="ARBA" id="ARBA00004123"/>
    </source>
</evidence>
<comment type="subcellular location">
    <subcellularLocation>
        <location evidence="1">Nucleus</location>
    </subcellularLocation>
</comment>
<dbReference type="AlphaFoldDB" id="A0A2G8JG23"/>
<dbReference type="PRINTS" id="PR01849">
    <property type="entry name" value="UBIQUITINACT"/>
</dbReference>
<dbReference type="PANTHER" id="PTHR10953">
    <property type="entry name" value="UBIQUITIN-ACTIVATING ENZYME E1"/>
    <property type="match status" value="1"/>
</dbReference>
<dbReference type="InterPro" id="IPR045886">
    <property type="entry name" value="ThiF/MoeB/HesA"/>
</dbReference>
<dbReference type="InterPro" id="IPR000594">
    <property type="entry name" value="ThiF_NAD_FAD-bd"/>
</dbReference>
<protein>
    <recommendedName>
        <fullName evidence="7">SUMO-activating enzyme subunit 1</fullName>
    </recommendedName>
    <alternativeName>
        <fullName evidence="8">Ubiquitin-like 1-activating enzyme E1A</fullName>
    </alternativeName>
</protein>
<accession>A0A2G8JG23</accession>
<evidence type="ECO:0000256" key="4">
    <source>
        <dbReference type="ARBA" id="ARBA00022786"/>
    </source>
</evidence>
<evidence type="ECO:0000256" key="7">
    <source>
        <dbReference type="ARBA" id="ARBA00044187"/>
    </source>
</evidence>
<comment type="pathway">
    <text evidence="2">Protein modification; protein sumoylation.</text>
</comment>
<evidence type="ECO:0000256" key="5">
    <source>
        <dbReference type="ARBA" id="ARBA00023242"/>
    </source>
</evidence>
<gene>
    <name evidence="11" type="ORF">BSL78_28464</name>
</gene>
<evidence type="ECO:0000256" key="8">
    <source>
        <dbReference type="ARBA" id="ARBA00044354"/>
    </source>
</evidence>
<dbReference type="GO" id="GO:0019948">
    <property type="term" value="F:SUMO activating enzyme activity"/>
    <property type="evidence" value="ECO:0007669"/>
    <property type="project" value="TreeGrafter"/>
</dbReference>
<dbReference type="OrthoDB" id="412647at2759"/>
<comment type="similarity">
    <text evidence="3">Belongs to the ubiquitin-activating E1 family.</text>
</comment>
<reference evidence="11 12" key="1">
    <citation type="journal article" date="2017" name="PLoS Biol.">
        <title>The sea cucumber genome provides insights into morphological evolution and visceral regeneration.</title>
        <authorList>
            <person name="Zhang X."/>
            <person name="Sun L."/>
            <person name="Yuan J."/>
            <person name="Sun Y."/>
            <person name="Gao Y."/>
            <person name="Zhang L."/>
            <person name="Li S."/>
            <person name="Dai H."/>
            <person name="Hamel J.F."/>
            <person name="Liu C."/>
            <person name="Yu Y."/>
            <person name="Liu S."/>
            <person name="Lin W."/>
            <person name="Guo K."/>
            <person name="Jin S."/>
            <person name="Xu P."/>
            <person name="Storey K.B."/>
            <person name="Huan P."/>
            <person name="Zhang T."/>
            <person name="Zhou Y."/>
            <person name="Zhang J."/>
            <person name="Lin C."/>
            <person name="Li X."/>
            <person name="Xing L."/>
            <person name="Huo D."/>
            <person name="Sun M."/>
            <person name="Wang L."/>
            <person name="Mercier A."/>
            <person name="Li F."/>
            <person name="Yang H."/>
            <person name="Xiang J."/>
        </authorList>
    </citation>
    <scope>NUCLEOTIDE SEQUENCE [LARGE SCALE GENOMIC DNA]</scope>
    <source>
        <strain evidence="11">Shaxun</strain>
        <tissue evidence="11">Muscle</tissue>
    </source>
</reference>
<dbReference type="GO" id="GO:0031510">
    <property type="term" value="C:SUMO activating enzyme complex"/>
    <property type="evidence" value="ECO:0007669"/>
    <property type="project" value="TreeGrafter"/>
</dbReference>
<feature type="domain" description="THIF-type NAD/FAD binding fold" evidence="10">
    <location>
        <begin position="16"/>
        <end position="172"/>
    </location>
</feature>
<dbReference type="EMBL" id="MRZV01002096">
    <property type="protein sequence ID" value="PIK34706.1"/>
    <property type="molecule type" value="Genomic_DNA"/>
</dbReference>
<evidence type="ECO:0000313" key="12">
    <source>
        <dbReference type="Proteomes" id="UP000230750"/>
    </source>
</evidence>
<dbReference type="InterPro" id="IPR035985">
    <property type="entry name" value="Ubiquitin-activating_enz"/>
</dbReference>
<keyword evidence="12" id="KW-1185">Reference proteome</keyword>
<keyword evidence="5" id="KW-0539">Nucleus</keyword>
<dbReference type="Pfam" id="PF00899">
    <property type="entry name" value="ThiF"/>
    <property type="match status" value="1"/>
</dbReference>
<dbReference type="GO" id="GO:0005737">
    <property type="term" value="C:cytoplasm"/>
    <property type="evidence" value="ECO:0007669"/>
    <property type="project" value="TreeGrafter"/>
</dbReference>
<evidence type="ECO:0000256" key="9">
    <source>
        <dbReference type="SAM" id="MobiDB-lite"/>
    </source>
</evidence>
<dbReference type="Proteomes" id="UP000230750">
    <property type="component" value="Unassembled WGS sequence"/>
</dbReference>
<evidence type="ECO:0000313" key="11">
    <source>
        <dbReference type="EMBL" id="PIK34706.1"/>
    </source>
</evidence>
<comment type="caution">
    <text evidence="11">The sequence shown here is derived from an EMBL/GenBank/DDBJ whole genome shotgun (WGS) entry which is preliminary data.</text>
</comment>
<dbReference type="SUPFAM" id="SSF69572">
    <property type="entry name" value="Activating enzymes of the ubiquitin-like proteins"/>
    <property type="match status" value="1"/>
</dbReference>
<dbReference type="GO" id="GO:0016925">
    <property type="term" value="P:protein sumoylation"/>
    <property type="evidence" value="ECO:0007669"/>
    <property type="project" value="TreeGrafter"/>
</dbReference>
<feature type="region of interest" description="Disordered" evidence="9">
    <location>
        <begin position="186"/>
        <end position="222"/>
    </location>
</feature>
<name>A0A2G8JG23_STIJA</name>
<organism evidence="11 12">
    <name type="scientific">Stichopus japonicus</name>
    <name type="common">Sea cucumber</name>
    <dbReference type="NCBI Taxonomy" id="307972"/>
    <lineage>
        <taxon>Eukaryota</taxon>
        <taxon>Metazoa</taxon>
        <taxon>Echinodermata</taxon>
        <taxon>Eleutherozoa</taxon>
        <taxon>Echinozoa</taxon>
        <taxon>Holothuroidea</taxon>
        <taxon>Aspidochirotacea</taxon>
        <taxon>Aspidochirotida</taxon>
        <taxon>Stichopodidae</taxon>
        <taxon>Apostichopus</taxon>
    </lineage>
</organism>
<sequence>MANQDQLITEDEAELYDRQIRLWGLDARKEKSLQTEPQGLRVTKMLLVGLGGLGAEVCKNIVLAGIKSITLMDDQNVTEADFFSQFLITREDVGKNRATASVARVQELNPNVIVTSDETSVTDKEEAFFKQFDIVCLTYCKPETIVKVNTFCHENNIQFFGGDIFGFYGYSFSDLNEHNFVEEKPKKIKGSSGEGPSKKQKVDAQKQYLLNGRCTSQDSRRL</sequence>
<comment type="subunit">
    <text evidence="6">Heterodimer of SAE1 and UBA2/SAE2. The heterodimer corresponds to the two domains that are encoded on a single polypeptide chain in ubiquitin-activating enzyme E1. Interacts with UBE2I.</text>
</comment>
<dbReference type="PANTHER" id="PTHR10953:SF162">
    <property type="entry name" value="SUMO-ACTIVATING ENZYME SUBUNIT 1"/>
    <property type="match status" value="1"/>
</dbReference>
<proteinExistence type="inferred from homology"/>
<dbReference type="Gene3D" id="3.40.50.720">
    <property type="entry name" value="NAD(P)-binding Rossmann-like Domain"/>
    <property type="match status" value="1"/>
</dbReference>
<evidence type="ECO:0000256" key="6">
    <source>
        <dbReference type="ARBA" id="ARBA00026003"/>
    </source>
</evidence>
<evidence type="ECO:0000259" key="10">
    <source>
        <dbReference type="Pfam" id="PF00899"/>
    </source>
</evidence>
<dbReference type="InterPro" id="IPR000011">
    <property type="entry name" value="UBQ/SUMO-activ_enz_E1-like"/>
</dbReference>